<gene>
    <name evidence="4" type="ORF">CS538_10625</name>
</gene>
<dbReference type="PANTHER" id="PTHR43432">
    <property type="entry name" value="SLR0285 PROTEIN"/>
    <property type="match status" value="1"/>
</dbReference>
<proteinExistence type="predicted"/>
<evidence type="ECO:0000313" key="4">
    <source>
        <dbReference type="EMBL" id="PIH04169.1"/>
    </source>
</evidence>
<dbReference type="GO" id="GO:0046872">
    <property type="term" value="F:metal ion binding"/>
    <property type="evidence" value="ECO:0007669"/>
    <property type="project" value="UniProtKB-KW"/>
</dbReference>
<protein>
    <recommendedName>
        <fullName evidence="6">Radical SAM protein</fullName>
    </recommendedName>
</protein>
<keyword evidence="2" id="KW-0408">Iron</keyword>
<evidence type="ECO:0008006" key="6">
    <source>
        <dbReference type="Google" id="ProtNLM"/>
    </source>
</evidence>
<dbReference type="InterPro" id="IPR007197">
    <property type="entry name" value="rSAM"/>
</dbReference>
<dbReference type="GO" id="GO:0051536">
    <property type="term" value="F:iron-sulfur cluster binding"/>
    <property type="evidence" value="ECO:0007669"/>
    <property type="project" value="UniProtKB-KW"/>
</dbReference>
<dbReference type="GO" id="GO:0003824">
    <property type="term" value="F:catalytic activity"/>
    <property type="evidence" value="ECO:0007669"/>
    <property type="project" value="InterPro"/>
</dbReference>
<keyword evidence="1" id="KW-0479">Metal-binding</keyword>
<evidence type="ECO:0000313" key="5">
    <source>
        <dbReference type="Proteomes" id="UP000231322"/>
    </source>
</evidence>
<evidence type="ECO:0000256" key="2">
    <source>
        <dbReference type="ARBA" id="ARBA00023004"/>
    </source>
</evidence>
<dbReference type="AlphaFoldDB" id="A0A2G7HGE6"/>
<dbReference type="SUPFAM" id="SSF102114">
    <property type="entry name" value="Radical SAM enzymes"/>
    <property type="match status" value="1"/>
</dbReference>
<dbReference type="Proteomes" id="UP000231322">
    <property type="component" value="Unassembled WGS sequence"/>
</dbReference>
<evidence type="ECO:0000256" key="1">
    <source>
        <dbReference type="ARBA" id="ARBA00022723"/>
    </source>
</evidence>
<dbReference type="Gene3D" id="3.80.30.30">
    <property type="match status" value="1"/>
</dbReference>
<name>A0A2G7HGE6_9CLOT</name>
<dbReference type="PANTHER" id="PTHR43432:SF4">
    <property type="entry name" value="RADICAL SAM CORE DOMAIN-CONTAINING PROTEIN"/>
    <property type="match status" value="1"/>
</dbReference>
<dbReference type="InterPro" id="IPR058240">
    <property type="entry name" value="rSAM_sf"/>
</dbReference>
<accession>A0A2G7HGE6</accession>
<organism evidence="4 5">
    <name type="scientific">Clostridium combesii</name>
    <dbReference type="NCBI Taxonomy" id="39481"/>
    <lineage>
        <taxon>Bacteria</taxon>
        <taxon>Bacillati</taxon>
        <taxon>Bacillota</taxon>
        <taxon>Clostridia</taxon>
        <taxon>Eubacteriales</taxon>
        <taxon>Clostridiaceae</taxon>
        <taxon>Clostridium</taxon>
    </lineage>
</organism>
<keyword evidence="5" id="KW-1185">Reference proteome</keyword>
<dbReference type="RefSeq" id="WP_099839451.1">
    <property type="nucleotide sequence ID" value="NZ_PEIK01000007.1"/>
</dbReference>
<keyword evidence="3" id="KW-0411">Iron-sulfur</keyword>
<sequence>MNNYVYGDEKRLFLNSSLGCSGKCTYCYLPDLGLDNSKNISVFKEAYEIISMVHNSPKYIEGEKGTIISVGCYSECWDNLNKKQTLRLVQYFLSKGNPVQIATKKRIYAEELYEIREKIKWDKQFSIFVSIPTISSYIEHEKGTSSPFERIENFKIEKELGIPIILYIKPVLNNITVNDIDKYIQIIKYYGISVVVGSLFNANINSGKIAPIGQGKLYYKNSEQELEIINQLKKYCSIYRKSTDFINEKRDEHVFKNISIS</sequence>
<reference evidence="4 5" key="1">
    <citation type="submission" date="2017-10" db="EMBL/GenBank/DDBJ databases">
        <title>Reclassification of Eubacterium combesii and discrepancies in the nomenclature of botulinum neurotoxin producing clostridia. Request for an Opinion.</title>
        <authorList>
            <person name="Dobritsa A.P."/>
            <person name="Kutumbaka K.K."/>
            <person name="Samadpour M."/>
        </authorList>
    </citation>
    <scope>NUCLEOTIDE SEQUENCE [LARGE SCALE GENOMIC DNA]</scope>
    <source>
        <strain evidence="4 5">DSM 20696</strain>
    </source>
</reference>
<evidence type="ECO:0000256" key="3">
    <source>
        <dbReference type="ARBA" id="ARBA00023014"/>
    </source>
</evidence>
<dbReference type="InterPro" id="IPR040086">
    <property type="entry name" value="MJ0683-like"/>
</dbReference>
<dbReference type="EMBL" id="PEIK01000007">
    <property type="protein sequence ID" value="PIH04169.1"/>
    <property type="molecule type" value="Genomic_DNA"/>
</dbReference>
<dbReference type="SFLD" id="SFLDS00029">
    <property type="entry name" value="Radical_SAM"/>
    <property type="match status" value="1"/>
</dbReference>
<comment type="caution">
    <text evidence="4">The sequence shown here is derived from an EMBL/GenBank/DDBJ whole genome shotgun (WGS) entry which is preliminary data.</text>
</comment>